<feature type="domain" description="Lipoyl-binding" evidence="7">
    <location>
        <begin position="15"/>
        <end position="51"/>
    </location>
</feature>
<dbReference type="Gene3D" id="2.40.50.100">
    <property type="match status" value="1"/>
</dbReference>
<dbReference type="PANTHER" id="PTHR43178">
    <property type="entry name" value="DIHYDROLIPOAMIDE ACETYLTRANSFERASE COMPONENT OF PYRUVATE DEHYDROGENASE COMPLEX"/>
    <property type="match status" value="1"/>
</dbReference>
<dbReference type="GO" id="GO:0043754">
    <property type="term" value="F:dihydrolipoamide branched chain acyltransferase activity"/>
    <property type="evidence" value="ECO:0007669"/>
    <property type="project" value="UniProtKB-EC"/>
</dbReference>
<dbReference type="EC" id="2.3.1.168" evidence="4"/>
<evidence type="ECO:0000256" key="2">
    <source>
        <dbReference type="ARBA" id="ARBA00022679"/>
    </source>
</evidence>
<keyword evidence="2" id="KW-0808">Transferase</keyword>
<dbReference type="PANTHER" id="PTHR43178:SF5">
    <property type="entry name" value="LIPOAMIDE ACYLTRANSFERASE COMPONENT OF BRANCHED-CHAIN ALPHA-KETO ACID DEHYDROGENASE COMPLEX, MITOCHONDRIAL"/>
    <property type="match status" value="1"/>
</dbReference>
<reference evidence="8" key="1">
    <citation type="submission" date="2018-11" db="EMBL/GenBank/DDBJ databases">
        <authorList>
            <consortium name="Pathogen Informatics"/>
        </authorList>
    </citation>
    <scope>NUCLEOTIDE SEQUENCE [LARGE SCALE GENOMIC DNA]</scope>
</reference>
<evidence type="ECO:0000256" key="3">
    <source>
        <dbReference type="ARBA" id="ARBA00023315"/>
    </source>
</evidence>
<dbReference type="GO" id="GO:0031405">
    <property type="term" value="F:lipoic acid binding"/>
    <property type="evidence" value="ECO:0007669"/>
    <property type="project" value="TreeGrafter"/>
</dbReference>
<evidence type="ECO:0000256" key="6">
    <source>
        <dbReference type="ARBA" id="ARBA00042008"/>
    </source>
</evidence>
<dbReference type="GO" id="GO:0005739">
    <property type="term" value="C:mitochondrion"/>
    <property type="evidence" value="ECO:0007669"/>
    <property type="project" value="TreeGrafter"/>
</dbReference>
<evidence type="ECO:0000256" key="1">
    <source>
        <dbReference type="ARBA" id="ARBA00001938"/>
    </source>
</evidence>
<accession>A0A3P8E0X6</accession>
<evidence type="ECO:0000256" key="5">
    <source>
        <dbReference type="ARBA" id="ARBA00039275"/>
    </source>
</evidence>
<dbReference type="GO" id="GO:0016407">
    <property type="term" value="F:acetyltransferase activity"/>
    <property type="evidence" value="ECO:0007669"/>
    <property type="project" value="TreeGrafter"/>
</dbReference>
<dbReference type="EMBL" id="UZAH01037580">
    <property type="protein sequence ID" value="VDP49971.1"/>
    <property type="molecule type" value="Genomic_DNA"/>
</dbReference>
<dbReference type="Pfam" id="PF00364">
    <property type="entry name" value="Biotin_lipoyl"/>
    <property type="match status" value="1"/>
</dbReference>
<dbReference type="InterPro" id="IPR050743">
    <property type="entry name" value="2-oxoacid_DH_E2_comp"/>
</dbReference>
<dbReference type="SUPFAM" id="SSF51230">
    <property type="entry name" value="Single hybrid motif"/>
    <property type="match status" value="1"/>
</dbReference>
<keyword evidence="3" id="KW-0012">Acyltransferase</keyword>
<dbReference type="AlphaFoldDB" id="A0A3P8E0X6"/>
<proteinExistence type="predicted"/>
<evidence type="ECO:0000259" key="7">
    <source>
        <dbReference type="Pfam" id="PF00364"/>
    </source>
</evidence>
<evidence type="ECO:0000256" key="4">
    <source>
        <dbReference type="ARBA" id="ARBA00038880"/>
    </source>
</evidence>
<protein>
    <recommendedName>
        <fullName evidence="5">Lipoamide acyltransferase component of branched-chain alpha-keto acid dehydrogenase complex, mitochondrial</fullName>
        <ecNumber evidence="4">2.3.1.168</ecNumber>
    </recommendedName>
    <alternativeName>
        <fullName evidence="6">Branched-chain alpha-keto acid dehydrogenase complex component E2</fullName>
    </alternativeName>
</protein>
<dbReference type="CDD" id="cd06849">
    <property type="entry name" value="lipoyl_domain"/>
    <property type="match status" value="1"/>
</dbReference>
<comment type="cofactor">
    <cofactor evidence="1">
        <name>(R)-lipoate</name>
        <dbReference type="ChEBI" id="CHEBI:83088"/>
    </cofactor>
</comment>
<organism evidence="8">
    <name type="scientific">Heligmosomoides polygyrus</name>
    <name type="common">Parasitic roundworm</name>
    <dbReference type="NCBI Taxonomy" id="6339"/>
    <lineage>
        <taxon>Eukaryota</taxon>
        <taxon>Metazoa</taxon>
        <taxon>Ecdysozoa</taxon>
        <taxon>Nematoda</taxon>
        <taxon>Chromadorea</taxon>
        <taxon>Rhabditida</taxon>
        <taxon>Rhabditina</taxon>
        <taxon>Rhabditomorpha</taxon>
        <taxon>Strongyloidea</taxon>
        <taxon>Heligmosomidae</taxon>
        <taxon>Heligmosomoides</taxon>
    </lineage>
</organism>
<name>A0A3P8E0X6_HELPZ</name>
<sequence length="98" mass="10728">MIQFKLSDIGEGIAESDKASVTITSRYDGVVKKLYYKVDDVAKVGQPLVDLEVADDVAVEESSSKGLWFDLFSSYTVCCFSEDVLYGLITLSSACKLL</sequence>
<dbReference type="InterPro" id="IPR011053">
    <property type="entry name" value="Single_hybrid_motif"/>
</dbReference>
<evidence type="ECO:0000313" key="8">
    <source>
        <dbReference type="EMBL" id="VDP49971.1"/>
    </source>
</evidence>
<gene>
    <name evidence="8" type="ORF">HPBE_LOCUS25246</name>
</gene>
<dbReference type="InterPro" id="IPR000089">
    <property type="entry name" value="Biotin_lipoyl"/>
</dbReference>